<evidence type="ECO:0000313" key="3">
    <source>
        <dbReference type="Proteomes" id="UP000250235"/>
    </source>
</evidence>
<sequence length="301" mass="33490">MAARITAHPAATSRNSRPATIERRNNLHVWRPIICTIVHGRERDHRAEQRSKSPAVRATGAHTSAQRFGKATPSSRNRLRWTWTAVARHARPARRRRARGDDDEAPPCAAASWPLRCPRPDARLLRQPALEVLTRSSRTDSPRRVGRNKFRRWWRALAAAACTGGGGGVSLPALEVLTRSSRTDSPRRVGRNKFRRWWRALAAAACTGGGGGVRFEERGRLELRPPQPSRLPPLPHAPIGRRLAPPRAAAVCRRLRDRTCFDHRDEELPSVPNLSGLLVQTDEGVVLAVVDLIDDLPPPTV</sequence>
<protein>
    <submittedName>
        <fullName evidence="2">Uncharacterized protein</fullName>
    </submittedName>
</protein>
<feature type="region of interest" description="Disordered" evidence="1">
    <location>
        <begin position="41"/>
        <end position="74"/>
    </location>
</feature>
<dbReference type="EMBL" id="KV012891">
    <property type="protein sequence ID" value="KZV24130.1"/>
    <property type="molecule type" value="Genomic_DNA"/>
</dbReference>
<reference evidence="2 3" key="1">
    <citation type="journal article" date="2015" name="Proc. Natl. Acad. Sci. U.S.A.">
        <title>The resurrection genome of Boea hygrometrica: A blueprint for survival of dehydration.</title>
        <authorList>
            <person name="Xiao L."/>
            <person name="Yang G."/>
            <person name="Zhang L."/>
            <person name="Yang X."/>
            <person name="Zhao S."/>
            <person name="Ji Z."/>
            <person name="Zhou Q."/>
            <person name="Hu M."/>
            <person name="Wang Y."/>
            <person name="Chen M."/>
            <person name="Xu Y."/>
            <person name="Jin H."/>
            <person name="Xiao X."/>
            <person name="Hu G."/>
            <person name="Bao F."/>
            <person name="Hu Y."/>
            <person name="Wan P."/>
            <person name="Li L."/>
            <person name="Deng X."/>
            <person name="Kuang T."/>
            <person name="Xiang C."/>
            <person name="Zhu J.K."/>
            <person name="Oliver M.J."/>
            <person name="He Y."/>
        </authorList>
    </citation>
    <scope>NUCLEOTIDE SEQUENCE [LARGE SCALE GENOMIC DNA]</scope>
    <source>
        <strain evidence="3">cv. XS01</strain>
    </source>
</reference>
<keyword evidence="3" id="KW-1185">Reference proteome</keyword>
<gene>
    <name evidence="2" type="ORF">F511_22780</name>
</gene>
<dbReference type="AlphaFoldDB" id="A0A2Z7ATC2"/>
<organism evidence="2 3">
    <name type="scientific">Dorcoceras hygrometricum</name>
    <dbReference type="NCBI Taxonomy" id="472368"/>
    <lineage>
        <taxon>Eukaryota</taxon>
        <taxon>Viridiplantae</taxon>
        <taxon>Streptophyta</taxon>
        <taxon>Embryophyta</taxon>
        <taxon>Tracheophyta</taxon>
        <taxon>Spermatophyta</taxon>
        <taxon>Magnoliopsida</taxon>
        <taxon>eudicotyledons</taxon>
        <taxon>Gunneridae</taxon>
        <taxon>Pentapetalae</taxon>
        <taxon>asterids</taxon>
        <taxon>lamiids</taxon>
        <taxon>Lamiales</taxon>
        <taxon>Gesneriaceae</taxon>
        <taxon>Didymocarpoideae</taxon>
        <taxon>Trichosporeae</taxon>
        <taxon>Loxocarpinae</taxon>
        <taxon>Dorcoceras</taxon>
    </lineage>
</organism>
<accession>A0A2Z7ATC2</accession>
<evidence type="ECO:0000313" key="2">
    <source>
        <dbReference type="EMBL" id="KZV24130.1"/>
    </source>
</evidence>
<evidence type="ECO:0000256" key="1">
    <source>
        <dbReference type="SAM" id="MobiDB-lite"/>
    </source>
</evidence>
<dbReference type="Proteomes" id="UP000250235">
    <property type="component" value="Unassembled WGS sequence"/>
</dbReference>
<name>A0A2Z7ATC2_9LAMI</name>
<feature type="compositionally biased region" description="Basic and acidic residues" evidence="1">
    <location>
        <begin position="41"/>
        <end position="51"/>
    </location>
</feature>
<feature type="compositionally biased region" description="Polar residues" evidence="1">
    <location>
        <begin position="61"/>
        <end position="74"/>
    </location>
</feature>
<proteinExistence type="predicted"/>